<feature type="region of interest" description="Disordered" evidence="17">
    <location>
        <begin position="582"/>
        <end position="612"/>
    </location>
</feature>
<feature type="domain" description="C2H2-type" evidence="19">
    <location>
        <begin position="736"/>
        <end position="763"/>
    </location>
</feature>
<feature type="compositionally biased region" description="Basic and acidic residues" evidence="17">
    <location>
        <begin position="989"/>
        <end position="1003"/>
    </location>
</feature>
<dbReference type="SMART" id="SM00225">
    <property type="entry name" value="BTB"/>
    <property type="match status" value="1"/>
</dbReference>
<feature type="compositionally biased region" description="Acidic residues" evidence="17">
    <location>
        <begin position="975"/>
        <end position="988"/>
    </location>
</feature>
<keyword evidence="6 16" id="KW-0863">Zinc-finger</keyword>
<dbReference type="FunFam" id="3.30.160.60:FF:001046">
    <property type="entry name" value="Zinc finger and BTB domain containing 46"/>
    <property type="match status" value="1"/>
</dbReference>
<feature type="domain" description="C2H2-type" evidence="19">
    <location>
        <begin position="852"/>
        <end position="879"/>
    </location>
</feature>
<keyword evidence="8" id="KW-0832">Ubl conjugation</keyword>
<accession>A0AAE0QEB3</accession>
<dbReference type="EMBL" id="JAUCMX010000017">
    <property type="protein sequence ID" value="KAK3518977.1"/>
    <property type="molecule type" value="Genomic_DNA"/>
</dbReference>
<evidence type="ECO:0000256" key="8">
    <source>
        <dbReference type="ARBA" id="ARBA00022843"/>
    </source>
</evidence>
<evidence type="ECO:0000256" key="14">
    <source>
        <dbReference type="ARBA" id="ARBA00076030"/>
    </source>
</evidence>
<evidence type="ECO:0000256" key="4">
    <source>
        <dbReference type="ARBA" id="ARBA00022723"/>
    </source>
</evidence>
<dbReference type="Pfam" id="PF00096">
    <property type="entry name" value="zf-C2H2"/>
    <property type="match status" value="1"/>
</dbReference>
<feature type="domain" description="C2H2-type" evidence="19">
    <location>
        <begin position="634"/>
        <end position="657"/>
    </location>
</feature>
<feature type="domain" description="C2H2-type" evidence="19">
    <location>
        <begin position="707"/>
        <end position="735"/>
    </location>
</feature>
<keyword evidence="9" id="KW-0805">Transcription regulation</keyword>
<dbReference type="GO" id="GO:0000978">
    <property type="term" value="F:RNA polymerase II cis-regulatory region sequence-specific DNA binding"/>
    <property type="evidence" value="ECO:0007669"/>
    <property type="project" value="TreeGrafter"/>
</dbReference>
<sequence>TIQKKQSLIEPMNNRKEDMEIASHYRQLLCELNEQRQHGILCDACVVVEGKIFKAHKNVLLGSSRYFKTLYCQVKKGTEQQATITHLDIVTAQGFKTILDFMYSAHLALTSKNVIEVMSAASYLQMTEIVQACHGFIRAALDISIRSELADMELANIEISGMVGTGTGTAGGASEALVSMISARSSSPWLVRRTSPANSSGDSAIASCHESGSTYSKDEHEPKSHEDPWPNDYRSLQVKEEQRSPSSAQHRTSQESQGTPTEQSNRGEAGWQTPGSRRRKNRKNKDTVRHIMQQNEGSSSGGSPMPSMISTSSWSYNTQADIPGEHNVTPKILLLPWFGQSFYEEWSGMPNLIHKGPVWVTSINFFSNLSNSSSSVGSDHTGQPSLPMCINEPWPPKTLLLVHHCSFLGDNSKFEVLTWSPNSPDLNPIEHLGDVLGADEAEPISDTRDQRMDFFMKQEESGEPVFHGSSLANDREEGVGRSQEQGGSVANLRAALMSKNSLLSLGTEMFSEENTLLFDYLPKGGHSLSPNYSKYHSSHCSSGGHCKRRASSFSSPPTLAPLLPLWPPGAFSLPLAWGSSENQDVEQYTGPSKSEEEVQEEEDSISNTAGSSQAPIEVDQMAKMQHGVCVAQELACSLCKQLFSSLLQLRQHEYRHTFSLMQLSMDCFEPRHPPSARYHCSRCPASFTLKSNADRHEKTIHFKCKLLQCTNCLKHFRDRTDLNRHLASVHSGERGYECPSCSRAFATQKNLITHVRICLQGEPDLICEKHRAPVADLPVLVFNGKCQSSSMVLGNTSESSCLLYSMFLYFLSAVNDFTVIRKKFKCPYCSFSAMHQCILKRHMRSHTGERPYPCEICGKKFTRREHMKRHTLVHSKDKKYVCKVCSRVFMSAASVGIKHGSRRHGVCTECSGRGMAALLDHNGEDEDLYHGNHRFPDDGEEEIIPEVELMEEAGEDGEGTKWPDDSGMAQRNEGVTDDAKEESDSVQEDETRAGSDKEFAWIS</sequence>
<comment type="subcellular location">
    <subcellularLocation>
        <location evidence="1">Nucleus</location>
    </subcellularLocation>
</comment>
<evidence type="ECO:0000256" key="17">
    <source>
        <dbReference type="SAM" id="MobiDB-lite"/>
    </source>
</evidence>
<keyword evidence="5" id="KW-0677">Repeat</keyword>
<keyword evidence="11" id="KW-0539">Nucleus</keyword>
<dbReference type="PROSITE" id="PS50097">
    <property type="entry name" value="BTB"/>
    <property type="match status" value="1"/>
</dbReference>
<evidence type="ECO:0000256" key="11">
    <source>
        <dbReference type="ARBA" id="ARBA00023242"/>
    </source>
</evidence>
<dbReference type="GO" id="GO:0005634">
    <property type="term" value="C:nucleus"/>
    <property type="evidence" value="ECO:0007669"/>
    <property type="project" value="UniProtKB-SubCell"/>
</dbReference>
<dbReference type="SUPFAM" id="SSF57667">
    <property type="entry name" value="beta-beta-alpha zinc fingers"/>
    <property type="match status" value="2"/>
</dbReference>
<dbReference type="PROSITE" id="PS50157">
    <property type="entry name" value="ZINC_FINGER_C2H2_2"/>
    <property type="match status" value="6"/>
</dbReference>
<feature type="domain" description="C2H2-type" evidence="19">
    <location>
        <begin position="824"/>
        <end position="851"/>
    </location>
</feature>
<keyword evidence="4" id="KW-0479">Metal-binding</keyword>
<protein>
    <recommendedName>
        <fullName evidence="13">Zinc finger and BTB domain-containing protein 46</fullName>
    </recommendedName>
    <alternativeName>
        <fullName evidence="15">BTB-ZF protein expressed in effector lymphocytes</fullName>
    </alternativeName>
    <alternativeName>
        <fullName evidence="14">BTB/POZ domain-containing protein 4</fullName>
    </alternativeName>
</protein>
<evidence type="ECO:0000256" key="7">
    <source>
        <dbReference type="ARBA" id="ARBA00022833"/>
    </source>
</evidence>
<evidence type="ECO:0000256" key="15">
    <source>
        <dbReference type="ARBA" id="ARBA00078821"/>
    </source>
</evidence>
<proteinExistence type="predicted"/>
<evidence type="ECO:0000256" key="10">
    <source>
        <dbReference type="ARBA" id="ARBA00023163"/>
    </source>
</evidence>
<dbReference type="InterPro" id="IPR036236">
    <property type="entry name" value="Znf_C2H2_sf"/>
</dbReference>
<dbReference type="FunFam" id="3.30.710.10:FF:000045">
    <property type="entry name" value="zinc finger and BTB domain-containing protein 10"/>
    <property type="match status" value="1"/>
</dbReference>
<evidence type="ECO:0000313" key="20">
    <source>
        <dbReference type="EMBL" id="KAK3518977.1"/>
    </source>
</evidence>
<keyword evidence="10" id="KW-0804">Transcription</keyword>
<keyword evidence="7" id="KW-0862">Zinc</keyword>
<reference evidence="20" key="1">
    <citation type="submission" date="2023-06" db="EMBL/GenBank/DDBJ databases">
        <title>Male Hemibagrus guttatus genome.</title>
        <authorList>
            <person name="Bian C."/>
        </authorList>
    </citation>
    <scope>NUCLEOTIDE SEQUENCE</scope>
    <source>
        <strain evidence="20">Male_cb2023</strain>
        <tissue evidence="20">Muscle</tissue>
    </source>
</reference>
<dbReference type="Gene3D" id="3.30.160.60">
    <property type="entry name" value="Classic Zinc Finger"/>
    <property type="match status" value="5"/>
</dbReference>
<keyword evidence="2" id="KW-1017">Isopeptide bond</keyword>
<evidence type="ECO:0000256" key="6">
    <source>
        <dbReference type="ARBA" id="ARBA00022771"/>
    </source>
</evidence>
<evidence type="ECO:0000256" key="9">
    <source>
        <dbReference type="ARBA" id="ARBA00023015"/>
    </source>
</evidence>
<feature type="non-terminal residue" evidence="20">
    <location>
        <position position="1003"/>
    </location>
</feature>
<dbReference type="AlphaFoldDB" id="A0AAE0QEB3"/>
<dbReference type="FunFam" id="3.30.160.60:FF:000379">
    <property type="entry name" value="Zinc finger and BTB domain-containing protein 46"/>
    <property type="match status" value="1"/>
</dbReference>
<feature type="domain" description="C2H2-type" evidence="19">
    <location>
        <begin position="678"/>
        <end position="706"/>
    </location>
</feature>
<dbReference type="Pfam" id="PF13465">
    <property type="entry name" value="zf-H2C2_2"/>
    <property type="match status" value="1"/>
</dbReference>
<evidence type="ECO:0000256" key="13">
    <source>
        <dbReference type="ARBA" id="ARBA00070978"/>
    </source>
</evidence>
<dbReference type="InterPro" id="IPR000210">
    <property type="entry name" value="BTB/POZ_dom"/>
</dbReference>
<dbReference type="SUPFAM" id="SSF54695">
    <property type="entry name" value="POZ domain"/>
    <property type="match status" value="1"/>
</dbReference>
<dbReference type="InterPro" id="IPR050457">
    <property type="entry name" value="ZnFinger_BTB_dom_contain"/>
</dbReference>
<dbReference type="Pfam" id="PF00651">
    <property type="entry name" value="BTB"/>
    <property type="match status" value="1"/>
</dbReference>
<dbReference type="GO" id="GO:0000981">
    <property type="term" value="F:DNA-binding transcription factor activity, RNA polymerase II-specific"/>
    <property type="evidence" value="ECO:0007669"/>
    <property type="project" value="TreeGrafter"/>
</dbReference>
<dbReference type="PANTHER" id="PTHR46105:SF21">
    <property type="entry name" value="ZINC FINGER AND BTB DOMAIN CONTAINING 46"/>
    <property type="match status" value="1"/>
</dbReference>
<feature type="domain" description="BTB" evidence="18">
    <location>
        <begin position="42"/>
        <end position="111"/>
    </location>
</feature>
<evidence type="ECO:0000259" key="18">
    <source>
        <dbReference type="PROSITE" id="PS50097"/>
    </source>
</evidence>
<organism evidence="20 21">
    <name type="scientific">Hemibagrus guttatus</name>
    <dbReference type="NCBI Taxonomy" id="175788"/>
    <lineage>
        <taxon>Eukaryota</taxon>
        <taxon>Metazoa</taxon>
        <taxon>Chordata</taxon>
        <taxon>Craniata</taxon>
        <taxon>Vertebrata</taxon>
        <taxon>Euteleostomi</taxon>
        <taxon>Actinopterygii</taxon>
        <taxon>Neopterygii</taxon>
        <taxon>Teleostei</taxon>
        <taxon>Ostariophysi</taxon>
        <taxon>Siluriformes</taxon>
        <taxon>Bagridae</taxon>
        <taxon>Hemibagrus</taxon>
    </lineage>
</organism>
<comment type="function">
    <text evidence="12">Functions as a transcriptional repressor for PRDM1.</text>
</comment>
<evidence type="ECO:0000256" key="16">
    <source>
        <dbReference type="PROSITE-ProRule" id="PRU00042"/>
    </source>
</evidence>
<keyword evidence="21" id="KW-1185">Reference proteome</keyword>
<gene>
    <name evidence="20" type="ORF">QTP70_016141</name>
</gene>
<dbReference type="InterPro" id="IPR013087">
    <property type="entry name" value="Znf_C2H2_type"/>
</dbReference>
<name>A0AAE0QEB3_9TELE</name>
<evidence type="ECO:0000256" key="12">
    <source>
        <dbReference type="ARBA" id="ARBA00055672"/>
    </source>
</evidence>
<feature type="region of interest" description="Disordered" evidence="17">
    <location>
        <begin position="188"/>
        <end position="310"/>
    </location>
</feature>
<evidence type="ECO:0000259" key="19">
    <source>
        <dbReference type="PROSITE" id="PS50157"/>
    </source>
</evidence>
<dbReference type="PROSITE" id="PS00028">
    <property type="entry name" value="ZINC_FINGER_C2H2_1"/>
    <property type="match status" value="4"/>
</dbReference>
<evidence type="ECO:0000256" key="5">
    <source>
        <dbReference type="ARBA" id="ARBA00022737"/>
    </source>
</evidence>
<evidence type="ECO:0000256" key="3">
    <source>
        <dbReference type="ARBA" id="ARBA00022553"/>
    </source>
</evidence>
<evidence type="ECO:0000256" key="2">
    <source>
        <dbReference type="ARBA" id="ARBA00022499"/>
    </source>
</evidence>
<keyword evidence="3" id="KW-0597">Phosphoprotein</keyword>
<feature type="compositionally biased region" description="Polar residues" evidence="17">
    <location>
        <begin position="244"/>
        <end position="266"/>
    </location>
</feature>
<comment type="caution">
    <text evidence="20">The sequence shown here is derived from an EMBL/GenBank/DDBJ whole genome shotgun (WGS) entry which is preliminary data.</text>
</comment>
<feature type="compositionally biased region" description="Basic and acidic residues" evidence="17">
    <location>
        <begin position="216"/>
        <end position="228"/>
    </location>
</feature>
<evidence type="ECO:0000256" key="1">
    <source>
        <dbReference type="ARBA" id="ARBA00004123"/>
    </source>
</evidence>
<evidence type="ECO:0000313" key="21">
    <source>
        <dbReference type="Proteomes" id="UP001274896"/>
    </source>
</evidence>
<dbReference type="Proteomes" id="UP001274896">
    <property type="component" value="Unassembled WGS sequence"/>
</dbReference>
<feature type="region of interest" description="Disordered" evidence="17">
    <location>
        <begin position="949"/>
        <end position="1003"/>
    </location>
</feature>
<dbReference type="GO" id="GO:0008270">
    <property type="term" value="F:zinc ion binding"/>
    <property type="evidence" value="ECO:0007669"/>
    <property type="project" value="UniProtKB-KW"/>
</dbReference>
<dbReference type="SMART" id="SM00355">
    <property type="entry name" value="ZnF_C2H2"/>
    <property type="match status" value="7"/>
</dbReference>
<dbReference type="PANTHER" id="PTHR46105">
    <property type="entry name" value="AGAP004733-PA"/>
    <property type="match status" value="1"/>
</dbReference>
<feature type="compositionally biased region" description="Polar residues" evidence="17">
    <location>
        <begin position="582"/>
        <end position="592"/>
    </location>
</feature>
<dbReference type="InterPro" id="IPR011333">
    <property type="entry name" value="SKP1/BTB/POZ_sf"/>
</dbReference>
<dbReference type="Gene3D" id="3.30.710.10">
    <property type="entry name" value="Potassium Channel Kv1.1, Chain A"/>
    <property type="match status" value="1"/>
</dbReference>
<feature type="compositionally biased region" description="Low complexity" evidence="17">
    <location>
        <begin position="297"/>
        <end position="310"/>
    </location>
</feature>